<keyword evidence="5 7" id="KW-1133">Transmembrane helix</keyword>
<protein>
    <submittedName>
        <fullName evidence="9">MFS transporter</fullName>
    </submittedName>
</protein>
<evidence type="ECO:0000313" key="10">
    <source>
        <dbReference type="Proteomes" id="UP001596147"/>
    </source>
</evidence>
<name>A0ABW0LMP3_9BACI</name>
<feature type="transmembrane region" description="Helical" evidence="7">
    <location>
        <begin position="128"/>
        <end position="147"/>
    </location>
</feature>
<evidence type="ECO:0000256" key="2">
    <source>
        <dbReference type="ARBA" id="ARBA00022448"/>
    </source>
</evidence>
<evidence type="ECO:0000256" key="7">
    <source>
        <dbReference type="SAM" id="Phobius"/>
    </source>
</evidence>
<feature type="transmembrane region" description="Helical" evidence="7">
    <location>
        <begin position="33"/>
        <end position="54"/>
    </location>
</feature>
<keyword evidence="6 7" id="KW-0472">Membrane</keyword>
<evidence type="ECO:0000256" key="3">
    <source>
        <dbReference type="ARBA" id="ARBA00022475"/>
    </source>
</evidence>
<evidence type="ECO:0000313" key="9">
    <source>
        <dbReference type="EMBL" id="MFC5466571.1"/>
    </source>
</evidence>
<keyword evidence="3" id="KW-1003">Cell membrane</keyword>
<evidence type="ECO:0000259" key="8">
    <source>
        <dbReference type="PROSITE" id="PS50850"/>
    </source>
</evidence>
<dbReference type="InterPro" id="IPR020846">
    <property type="entry name" value="MFS_dom"/>
</dbReference>
<organism evidence="9 10">
    <name type="scientific">Lederbergia graminis</name>
    <dbReference type="NCBI Taxonomy" id="735518"/>
    <lineage>
        <taxon>Bacteria</taxon>
        <taxon>Bacillati</taxon>
        <taxon>Bacillota</taxon>
        <taxon>Bacilli</taxon>
        <taxon>Bacillales</taxon>
        <taxon>Bacillaceae</taxon>
        <taxon>Lederbergia</taxon>
    </lineage>
</organism>
<evidence type="ECO:0000256" key="5">
    <source>
        <dbReference type="ARBA" id="ARBA00022989"/>
    </source>
</evidence>
<reference evidence="10" key="1">
    <citation type="journal article" date="2019" name="Int. J. Syst. Evol. Microbiol.">
        <title>The Global Catalogue of Microorganisms (GCM) 10K type strain sequencing project: providing services to taxonomists for standard genome sequencing and annotation.</title>
        <authorList>
            <consortium name="The Broad Institute Genomics Platform"/>
            <consortium name="The Broad Institute Genome Sequencing Center for Infectious Disease"/>
            <person name="Wu L."/>
            <person name="Ma J."/>
        </authorList>
    </citation>
    <scope>NUCLEOTIDE SEQUENCE [LARGE SCALE GENOMIC DNA]</scope>
    <source>
        <strain evidence="10">CGMCC 1.12237</strain>
    </source>
</reference>
<dbReference type="PROSITE" id="PS50850">
    <property type="entry name" value="MFS"/>
    <property type="match status" value="1"/>
</dbReference>
<dbReference type="Pfam" id="PF07690">
    <property type="entry name" value="MFS_1"/>
    <property type="match status" value="1"/>
</dbReference>
<comment type="caution">
    <text evidence="9">The sequence shown here is derived from an EMBL/GenBank/DDBJ whole genome shotgun (WGS) entry which is preliminary data.</text>
</comment>
<keyword evidence="2" id="KW-0813">Transport</keyword>
<keyword evidence="10" id="KW-1185">Reference proteome</keyword>
<dbReference type="SUPFAM" id="SSF103473">
    <property type="entry name" value="MFS general substrate transporter"/>
    <property type="match status" value="1"/>
</dbReference>
<sequence length="181" mass="20220">MRWIVISQSIAILGSSLVFPFYLIFIKEIGGGFLQYGISYGLFTMSSAIVHLFIGKISDKIGRKSFLLVNSWGMAMLLLIFPIITMVWQVYVIQIFLGIVGAMQKTSEKAMLADFTEGNNRGAVIGRYHFWTSIFAGAAVMLGGFIIDLFTLDIIFFISSLILFVSGFFILKIDESKKMPV</sequence>
<evidence type="ECO:0000256" key="6">
    <source>
        <dbReference type="ARBA" id="ARBA00023136"/>
    </source>
</evidence>
<evidence type="ECO:0000256" key="1">
    <source>
        <dbReference type="ARBA" id="ARBA00004651"/>
    </source>
</evidence>
<feature type="transmembrane region" description="Helical" evidence="7">
    <location>
        <begin position="153"/>
        <end position="171"/>
    </location>
</feature>
<feature type="transmembrane region" description="Helical" evidence="7">
    <location>
        <begin position="6"/>
        <end position="26"/>
    </location>
</feature>
<dbReference type="InterPro" id="IPR005829">
    <property type="entry name" value="Sugar_transporter_CS"/>
</dbReference>
<gene>
    <name evidence="9" type="ORF">ACFPM4_17750</name>
</gene>
<accession>A0ABW0LMP3</accession>
<dbReference type="Proteomes" id="UP001596147">
    <property type="component" value="Unassembled WGS sequence"/>
</dbReference>
<keyword evidence="4 7" id="KW-0812">Transmembrane</keyword>
<dbReference type="RefSeq" id="WP_382354822.1">
    <property type="nucleotide sequence ID" value="NZ_JBHSMC010000028.1"/>
</dbReference>
<feature type="domain" description="Major facilitator superfamily (MFS) profile" evidence="8">
    <location>
        <begin position="1"/>
        <end position="181"/>
    </location>
</feature>
<dbReference type="PANTHER" id="PTHR43414">
    <property type="entry name" value="MULTIDRUG RESISTANCE PROTEIN MDTG"/>
    <property type="match status" value="1"/>
</dbReference>
<dbReference type="Gene3D" id="1.20.1250.20">
    <property type="entry name" value="MFS general substrate transporter like domains"/>
    <property type="match status" value="1"/>
</dbReference>
<dbReference type="InterPro" id="IPR036259">
    <property type="entry name" value="MFS_trans_sf"/>
</dbReference>
<proteinExistence type="predicted"/>
<comment type="subcellular location">
    <subcellularLocation>
        <location evidence="1">Cell membrane</location>
        <topology evidence="1">Multi-pass membrane protein</topology>
    </subcellularLocation>
</comment>
<dbReference type="EMBL" id="JBHSMC010000028">
    <property type="protein sequence ID" value="MFC5466571.1"/>
    <property type="molecule type" value="Genomic_DNA"/>
</dbReference>
<evidence type="ECO:0000256" key="4">
    <source>
        <dbReference type="ARBA" id="ARBA00022692"/>
    </source>
</evidence>
<dbReference type="PANTHER" id="PTHR43414:SF6">
    <property type="entry name" value="MULTIDRUG RESISTANCE PROTEIN MDTG"/>
    <property type="match status" value="1"/>
</dbReference>
<feature type="transmembrane region" description="Helical" evidence="7">
    <location>
        <begin position="74"/>
        <end position="102"/>
    </location>
</feature>
<dbReference type="PROSITE" id="PS00216">
    <property type="entry name" value="SUGAR_TRANSPORT_1"/>
    <property type="match status" value="1"/>
</dbReference>
<dbReference type="InterPro" id="IPR011701">
    <property type="entry name" value="MFS"/>
</dbReference>